<organism evidence="2 3">
    <name type="scientific">Sphingopyxis lindanitolerans</name>
    <dbReference type="NCBI Taxonomy" id="2054227"/>
    <lineage>
        <taxon>Bacteria</taxon>
        <taxon>Pseudomonadati</taxon>
        <taxon>Pseudomonadota</taxon>
        <taxon>Alphaproteobacteria</taxon>
        <taxon>Sphingomonadales</taxon>
        <taxon>Sphingomonadaceae</taxon>
        <taxon>Sphingopyxis</taxon>
    </lineage>
</organism>
<dbReference type="EMBL" id="PHFW01000001">
    <property type="protein sequence ID" value="PQM29632.1"/>
    <property type="molecule type" value="Genomic_DNA"/>
</dbReference>
<proteinExistence type="predicted"/>
<dbReference type="AlphaFoldDB" id="A0A2S8BB35"/>
<feature type="region of interest" description="Disordered" evidence="1">
    <location>
        <begin position="485"/>
        <end position="504"/>
    </location>
</feature>
<dbReference type="Gene3D" id="3.30.420.240">
    <property type="match status" value="1"/>
</dbReference>
<dbReference type="Gene3D" id="3.40.50.300">
    <property type="entry name" value="P-loop containing nucleotide triphosphate hydrolases"/>
    <property type="match status" value="1"/>
</dbReference>
<keyword evidence="3" id="KW-1185">Reference proteome</keyword>
<protein>
    <submittedName>
        <fullName evidence="2">Terminase</fullName>
    </submittedName>
</protein>
<dbReference type="OrthoDB" id="9775154at2"/>
<gene>
    <name evidence="2" type="ORF">CVO77_00280</name>
</gene>
<evidence type="ECO:0000313" key="2">
    <source>
        <dbReference type="EMBL" id="PQM29632.1"/>
    </source>
</evidence>
<evidence type="ECO:0000313" key="3">
    <source>
        <dbReference type="Proteomes" id="UP000238954"/>
    </source>
</evidence>
<sequence>MITPAEFRREILRDLGSFTHDPLGFVLWAWPWGIKGGPLENEEGPDEWQREQLEEIGARLHDDPFRLIREATASGHGIGKSTEVAFICHWALMTHEDTRGVVTANTDTQLRTKTWPELGKWYSMLRFPMLREMFRLEATSFFSTQRGHERNWRIDAIPWSERNTEAFAGLHNAGKRTILIMDEASSIIDPIFEVSEGALTDADTEMLWAIYGNPTRNTGRFKESVEGKFRHLWRHRQIDSRTVKRTNKDRLQEWVEAYGDDSDFVRVRVKGQFPRAGSMQFIASDIVDAAISRGDMNTPTSPVIFGVDVARYGDDKTILSARQGRDARSIPWLAWHGNDIQRDLMRVAGDIAIHAKKYGADAIFVDRGAMGPGLIDRLNQLNVPGVFGINFGDRGGRVMVGENLEIETANKRALMWASMREWLNGGTIPDDDELKADLTGVEYGYGPDQVALQLERKQDMKKRGLASPDRGDALALTFAAPVERRIDRDQSPLPRRAYDPYADL</sequence>
<dbReference type="InterPro" id="IPR027417">
    <property type="entry name" value="P-loop_NTPase"/>
</dbReference>
<name>A0A2S8BB35_9SPHN</name>
<evidence type="ECO:0000256" key="1">
    <source>
        <dbReference type="SAM" id="MobiDB-lite"/>
    </source>
</evidence>
<reference evidence="3" key="1">
    <citation type="submission" date="2017-11" db="EMBL/GenBank/DDBJ databases">
        <title>The complete genome sequence of Sphingopyxis pomeranensis sp. nov. strain WS5A3p.</title>
        <authorList>
            <person name="Kaminski M.A."/>
        </authorList>
    </citation>
    <scope>NUCLEOTIDE SEQUENCE [LARGE SCALE GENOMIC DNA]</scope>
    <source>
        <strain evidence="3">WS5A3p</strain>
    </source>
</reference>
<dbReference type="Proteomes" id="UP000238954">
    <property type="component" value="Chromosome"/>
</dbReference>
<comment type="caution">
    <text evidence="2">The sequence shown here is derived from an EMBL/GenBank/DDBJ whole genome shotgun (WGS) entry which is preliminary data.</text>
</comment>
<accession>A0A2S8BB35</accession>